<organism evidence="1 4">
    <name type="scientific">Brassica cretica</name>
    <name type="common">Mustard</name>
    <dbReference type="NCBI Taxonomy" id="69181"/>
    <lineage>
        <taxon>Eukaryota</taxon>
        <taxon>Viridiplantae</taxon>
        <taxon>Streptophyta</taxon>
        <taxon>Embryophyta</taxon>
        <taxon>Tracheophyta</taxon>
        <taxon>Spermatophyta</taxon>
        <taxon>Magnoliopsida</taxon>
        <taxon>eudicotyledons</taxon>
        <taxon>Gunneridae</taxon>
        <taxon>Pentapetalae</taxon>
        <taxon>rosids</taxon>
        <taxon>malvids</taxon>
        <taxon>Brassicales</taxon>
        <taxon>Brassicaceae</taxon>
        <taxon>Brassiceae</taxon>
        <taxon>Brassica</taxon>
    </lineage>
</organism>
<reference evidence="3" key="1">
    <citation type="submission" date="2019-12" db="EMBL/GenBank/DDBJ databases">
        <title>Genome sequencing and annotation of Brassica cretica.</title>
        <authorList>
            <person name="Studholme D.J."/>
            <person name="Sarris P."/>
        </authorList>
    </citation>
    <scope>NUCLEOTIDE SEQUENCE</scope>
    <source>
        <strain evidence="3">PFS-109/04</strain>
        <tissue evidence="3">Leaf</tissue>
    </source>
</reference>
<protein>
    <submittedName>
        <fullName evidence="1">Uncharacterized protein</fullName>
    </submittedName>
</protein>
<dbReference type="Proteomes" id="UP000712600">
    <property type="component" value="Unassembled WGS sequence"/>
</dbReference>
<dbReference type="EMBL" id="QGKW02002228">
    <property type="protein sequence ID" value="KAF2538702.1"/>
    <property type="molecule type" value="Genomic_DNA"/>
</dbReference>
<proteinExistence type="predicted"/>
<dbReference type="Proteomes" id="UP000712281">
    <property type="component" value="Unassembled WGS sequence"/>
</dbReference>
<dbReference type="AlphaFoldDB" id="A0A8S9G6A4"/>
<name>A0A8S9G6A4_BRACR</name>
<dbReference type="EMBL" id="QGKX02001621">
    <property type="protein sequence ID" value="KAF3499110.1"/>
    <property type="molecule type" value="Genomic_DNA"/>
</dbReference>
<evidence type="ECO:0000313" key="1">
    <source>
        <dbReference type="EMBL" id="KAF2538702.1"/>
    </source>
</evidence>
<evidence type="ECO:0000313" key="3">
    <source>
        <dbReference type="EMBL" id="KAF3499110.1"/>
    </source>
</evidence>
<accession>A0A8S9G6A4</accession>
<reference evidence="1" key="2">
    <citation type="submission" date="2019-12" db="EMBL/GenBank/DDBJ databases">
        <title>Genome sequencing and annotation of Brassica cretica.</title>
        <authorList>
            <person name="Studholme D.J."/>
            <person name="Sarris P.F."/>
        </authorList>
    </citation>
    <scope>NUCLEOTIDE SEQUENCE</scope>
    <source>
        <strain evidence="1">PFS-001/15</strain>
        <strain evidence="2">PFS-102/07</strain>
        <tissue evidence="1">Leaf</tissue>
    </source>
</reference>
<dbReference type="EMBL" id="QGKY02001015">
    <property type="protein sequence ID" value="KAF2573842.1"/>
    <property type="molecule type" value="Genomic_DNA"/>
</dbReference>
<evidence type="ECO:0000313" key="2">
    <source>
        <dbReference type="EMBL" id="KAF2573842.1"/>
    </source>
</evidence>
<comment type="caution">
    <text evidence="1">The sequence shown here is derived from an EMBL/GenBank/DDBJ whole genome shotgun (WGS) entry which is preliminary data.</text>
</comment>
<evidence type="ECO:0000313" key="4">
    <source>
        <dbReference type="Proteomes" id="UP000712281"/>
    </source>
</evidence>
<sequence length="133" mass="14834">MLLSSRRYCSDFGKLRTELKLGGELMGVVDMFLLEDPSAETNCFVSLFSHTIPSQAEGCELIGVDMVLLVTKSNLIQGIIASHRLNAFKNLLREGGVYELSVFDVARRNSHFKLCETLLMALANSNVDLFAMW</sequence>
<gene>
    <name evidence="1" type="ORF">F2Q68_00022122</name>
    <name evidence="3" type="ORF">F2Q69_00044226</name>
    <name evidence="2" type="ORF">F2Q70_00005537</name>
</gene>